<dbReference type="RefSeq" id="WP_062622014.1">
    <property type="nucleotide sequence ID" value="NZ_JRWG01000004.1"/>
</dbReference>
<dbReference type="Proteomes" id="UP000070138">
    <property type="component" value="Unassembled WGS sequence"/>
</dbReference>
<gene>
    <name evidence="1" type="ORF">LS48_08635</name>
</gene>
<dbReference type="InterPro" id="IPR007298">
    <property type="entry name" value="Cu-R_lipoprotein_NlpE"/>
</dbReference>
<name>A0A137RI22_9FLAO</name>
<comment type="caution">
    <text evidence="1">The sequence shown here is derived from an EMBL/GenBank/DDBJ whole genome shotgun (WGS) entry which is preliminary data.</text>
</comment>
<reference evidence="2" key="1">
    <citation type="submission" date="2014-10" db="EMBL/GenBank/DDBJ databases">
        <title>Genome sequencing of Vitellibacter sp. D-24.</title>
        <authorList>
            <person name="Thevarajoo S."/>
            <person name="Selvaratnam C."/>
            <person name="Goh K.M."/>
            <person name="Chong C.S."/>
        </authorList>
    </citation>
    <scope>NUCLEOTIDE SEQUENCE [LARGE SCALE GENOMIC DNA]</scope>
    <source>
        <strain evidence="2">D-24</strain>
    </source>
</reference>
<dbReference type="OrthoDB" id="5348860at2"/>
<dbReference type="STRING" id="1548749.LS48_08635"/>
<evidence type="ECO:0008006" key="3">
    <source>
        <dbReference type="Google" id="ProtNLM"/>
    </source>
</evidence>
<sequence>MKKIFLAFGIATTIFIGCKHVENKENVSDETMETTDNNVVDSHNSENSLDWAGVYEGTTPCADCEGIKTVLELRDDKTYTLSQTYLGKMEGENEFVQTGNFVWDESGSKVLLKSESDTLQYKVGENQLWMLDSSGNMVEGDLAEFYILKKTLQ</sequence>
<dbReference type="AlphaFoldDB" id="A0A137RI22"/>
<dbReference type="PROSITE" id="PS51257">
    <property type="entry name" value="PROKAR_LIPOPROTEIN"/>
    <property type="match status" value="1"/>
</dbReference>
<accession>A0A137RI22</accession>
<reference evidence="1 2" key="2">
    <citation type="journal article" date="2016" name="Int. J. Syst. Evol. Microbiol.">
        <title>Vitellibacter aquimaris sp. nov., a marine bacterium isolated from seawater.</title>
        <authorList>
            <person name="Thevarajoo S."/>
            <person name="Selvaratnam C."/>
            <person name="Goh K.M."/>
            <person name="Hong K.W."/>
            <person name="Chan X.Y."/>
            <person name="Chan K.G."/>
            <person name="Chong C.S."/>
        </authorList>
    </citation>
    <scope>NUCLEOTIDE SEQUENCE [LARGE SCALE GENOMIC DNA]</scope>
    <source>
        <strain evidence="1 2">D-24</strain>
    </source>
</reference>
<keyword evidence="2" id="KW-1185">Reference proteome</keyword>
<protein>
    <recommendedName>
        <fullName evidence="3">Copper resistance protein NlpE</fullName>
    </recommendedName>
</protein>
<dbReference type="Pfam" id="PF04170">
    <property type="entry name" value="NlpE"/>
    <property type="match status" value="1"/>
</dbReference>
<dbReference type="Gene3D" id="2.40.128.640">
    <property type="match status" value="1"/>
</dbReference>
<proteinExistence type="predicted"/>
<organism evidence="1 2">
    <name type="scientific">Aequorivita aquimaris</name>
    <dbReference type="NCBI Taxonomy" id="1548749"/>
    <lineage>
        <taxon>Bacteria</taxon>
        <taxon>Pseudomonadati</taxon>
        <taxon>Bacteroidota</taxon>
        <taxon>Flavobacteriia</taxon>
        <taxon>Flavobacteriales</taxon>
        <taxon>Flavobacteriaceae</taxon>
        <taxon>Aequorivita</taxon>
    </lineage>
</organism>
<dbReference type="EMBL" id="JRWG01000004">
    <property type="protein sequence ID" value="KXN99121.1"/>
    <property type="molecule type" value="Genomic_DNA"/>
</dbReference>
<evidence type="ECO:0000313" key="2">
    <source>
        <dbReference type="Proteomes" id="UP000070138"/>
    </source>
</evidence>
<evidence type="ECO:0000313" key="1">
    <source>
        <dbReference type="EMBL" id="KXN99121.1"/>
    </source>
</evidence>